<sequence>MTETDQNDQNVSSNSDSKRMSRTRSVIGPRPFPSSHSLRKKNNDRVSEDYSNSLTPEQSRSGTPDQPFPPLVSPKPQKPMPT</sequence>
<name>A0ACA9PR60_9GLOM</name>
<reference evidence="1" key="1">
    <citation type="submission" date="2021-06" db="EMBL/GenBank/DDBJ databases">
        <authorList>
            <person name="Kallberg Y."/>
            <person name="Tangrot J."/>
            <person name="Rosling A."/>
        </authorList>
    </citation>
    <scope>NUCLEOTIDE SEQUENCE</scope>
    <source>
        <strain evidence="1">AU212A</strain>
    </source>
</reference>
<dbReference type="Proteomes" id="UP000789860">
    <property type="component" value="Unassembled WGS sequence"/>
</dbReference>
<gene>
    <name evidence="1" type="ORF">SCALOS_LOCUS10943</name>
</gene>
<comment type="caution">
    <text evidence="1">The sequence shown here is derived from an EMBL/GenBank/DDBJ whole genome shotgun (WGS) entry which is preliminary data.</text>
</comment>
<feature type="non-terminal residue" evidence="1">
    <location>
        <position position="82"/>
    </location>
</feature>
<keyword evidence="2" id="KW-1185">Reference proteome</keyword>
<evidence type="ECO:0000313" key="1">
    <source>
        <dbReference type="EMBL" id="CAG8712945.1"/>
    </source>
</evidence>
<dbReference type="EMBL" id="CAJVPM010043971">
    <property type="protein sequence ID" value="CAG8712945.1"/>
    <property type="molecule type" value="Genomic_DNA"/>
</dbReference>
<evidence type="ECO:0000313" key="2">
    <source>
        <dbReference type="Proteomes" id="UP000789860"/>
    </source>
</evidence>
<proteinExistence type="predicted"/>
<accession>A0ACA9PR60</accession>
<organism evidence="1 2">
    <name type="scientific">Scutellospora calospora</name>
    <dbReference type="NCBI Taxonomy" id="85575"/>
    <lineage>
        <taxon>Eukaryota</taxon>
        <taxon>Fungi</taxon>
        <taxon>Fungi incertae sedis</taxon>
        <taxon>Mucoromycota</taxon>
        <taxon>Glomeromycotina</taxon>
        <taxon>Glomeromycetes</taxon>
        <taxon>Diversisporales</taxon>
        <taxon>Gigasporaceae</taxon>
        <taxon>Scutellospora</taxon>
    </lineage>
</organism>
<protein>
    <submittedName>
        <fullName evidence="1">5972_t:CDS:1</fullName>
    </submittedName>
</protein>